<evidence type="ECO:0000259" key="4">
    <source>
        <dbReference type="SMART" id="SM00839"/>
    </source>
</evidence>
<accession>C0QAW6</accession>
<feature type="domain" description="Glutamate/phenylalanine/leucine/valine/L-tryptophan dehydrogenase C-terminal" evidence="4">
    <location>
        <begin position="667"/>
        <end position="953"/>
    </location>
</feature>
<evidence type="ECO:0000256" key="2">
    <source>
        <dbReference type="ARBA" id="ARBA00023002"/>
    </source>
</evidence>
<sequence>METLLNPSDSISKGTDIINKAQSLDLDPRILYEAVIDLSSEGLLTANAINMAAGILLEGLGLPNYFFKNIKKESLKHLLESIATSIKVQNDKVILYDRVAHVDFDLENGSNVQRVRIATRTTRDSMEKVLEDMIAGHRREYYFSPKSNYYTYIVRPETVNDYTKNEFKDSRFLFALAGDFTVTPAFTRQRYEKFLKAAEKSISPLIELFNLPETGETRLMFNSDFKSPQLPILRKLFEEHGLVLARAYWEPYSTKSSVHSSICSLYVLGEISRKKEVEIIRDLSGFLSFSISGITDLYLGEKLTFNEMLFAGNAVDFTHMFIFKESENATDMEVMESLVSKDHRDAFTKRLQGSNKSTYGSNLIEATAKTNSDLIKILYDLFDRRFNPARTDRLTQEALDQQFNNFNKIIASRFMDHQLDYDIFKFMFKLVSCTLKTNFYKHEKRSFAFRFDSRILDPLVFNQFVFGIFFVNGHYACGTHLRADDIARGGLRLIRVSTSNHEAELDNAVLLNYALGPKAQRLKHKDICESGSKGVVVPHALYSKYSWDALYDYTEGIMDLMMPDDSIVDYYGKPEMIFFGPDEGTAPLMDAVALNARARGYKYWRTITTGKSFGIPHDTYGLLDNGDLFGLIERGEQGTDLQINGCSMGVTTDMDKIHEQIGDRIIASGMTTTGIMSTFRTLIAHYGRQETDLNLMITGGPDGDLGANEIQCYKGKICLIIDGGSILFDPLGLDRGELMKIAFMRHTSPRENSLCFPQEKLSPRGFKVPISAKNLTLPDGTQVEDGALFHRTFLSEIKNRKYIQEASIEAFIPCGGFKDTINHDNVNNFLAVFKEIKFIVEGANVFFDDASRRHIATSTAIKHIKDTTANKGGVFSSSVAEVLTGFLLGEDYEEKLLNDTKTRWALIRDIMALVTNYAAAETTMLIKIHEQDPSVPLFDLSEQTSEQIFALQRHLDRQLPDILKNRNLVWKIMEHYIPGVLIQQLGKTTIMEILNSGEMQSYRNAIITKKLASMAFYRYGPEWNEFLKEIETDFSGALHRSVQTNGMV</sequence>
<dbReference type="InterPro" id="IPR036291">
    <property type="entry name" value="NAD(P)-bd_dom_sf"/>
</dbReference>
<dbReference type="STRING" id="177437.HRM2_38410"/>
<dbReference type="InterPro" id="IPR006096">
    <property type="entry name" value="Glu/Leu/Phe/Val/Trp_DH_C"/>
</dbReference>
<reference evidence="5 6" key="1">
    <citation type="journal article" date="2009" name="Environ. Microbiol.">
        <title>Genome sequence of Desulfobacterium autotrophicum HRM2, a marine sulfate reducer oxidizing organic carbon completely to carbon dioxide.</title>
        <authorList>
            <person name="Strittmatter A.W."/>
            <person name="Liesegang H."/>
            <person name="Rabus R."/>
            <person name="Decker I."/>
            <person name="Amann J."/>
            <person name="Andres S."/>
            <person name="Henne A."/>
            <person name="Fricke W.F."/>
            <person name="Martinez-Arias R."/>
            <person name="Bartels D."/>
            <person name="Goesmann A."/>
            <person name="Krause L."/>
            <person name="Puehler A."/>
            <person name="Klenk H.P."/>
            <person name="Richter M."/>
            <person name="Schuler M."/>
            <person name="Gloeckner F.O."/>
            <person name="Meyerdierks A."/>
            <person name="Gottschalk G."/>
            <person name="Amann R."/>
        </authorList>
    </citation>
    <scope>NUCLEOTIDE SEQUENCE [LARGE SCALE GENOMIC DNA]</scope>
    <source>
        <strain evidence="6">ATCC 43914 / DSM 3382 / HRM2</strain>
    </source>
</reference>
<dbReference type="SMART" id="SM00839">
    <property type="entry name" value="ELFV_dehydrog"/>
    <property type="match status" value="1"/>
</dbReference>
<dbReference type="EMBL" id="CP001087">
    <property type="protein sequence ID" value="ACN16899.1"/>
    <property type="molecule type" value="Genomic_DNA"/>
</dbReference>
<protein>
    <submittedName>
        <fullName evidence="5">GdhA3</fullName>
        <ecNumber evidence="5">1.4.1.2</ecNumber>
    </submittedName>
</protein>
<evidence type="ECO:0000313" key="6">
    <source>
        <dbReference type="Proteomes" id="UP000000442"/>
    </source>
</evidence>
<dbReference type="RefSeq" id="WP_015905645.1">
    <property type="nucleotide sequence ID" value="NC_012108.1"/>
</dbReference>
<gene>
    <name evidence="5" type="primary">gdhA3</name>
    <name evidence="5" type="ordered locus">HRM2_38410</name>
</gene>
<dbReference type="InterPro" id="IPR028971">
    <property type="entry name" value="NAD-GDH_cat"/>
</dbReference>
<dbReference type="Gene3D" id="3.40.50.720">
    <property type="entry name" value="NAD(P)-binding Rossmann-like Domain"/>
    <property type="match status" value="1"/>
</dbReference>
<dbReference type="Pfam" id="PF00208">
    <property type="entry name" value="ELFV_dehydrog"/>
    <property type="match status" value="1"/>
</dbReference>
<dbReference type="KEGG" id="dat:HRM2_38410"/>
<comment type="similarity">
    <text evidence="1">Belongs to the Glu/Leu/Phe/Val dehydrogenases family.</text>
</comment>
<name>C0QAW6_DESAH</name>
<dbReference type="EC" id="1.4.1.2" evidence="5"/>
<dbReference type="SUPFAM" id="SSF53223">
    <property type="entry name" value="Aminoacid dehydrogenase-like, N-terminal domain"/>
    <property type="match status" value="1"/>
</dbReference>
<keyword evidence="6" id="KW-1185">Reference proteome</keyword>
<keyword evidence="3" id="KW-0520">NAD</keyword>
<dbReference type="GO" id="GO:0004352">
    <property type="term" value="F:glutamate dehydrogenase (NAD+) activity"/>
    <property type="evidence" value="ECO:0007669"/>
    <property type="project" value="UniProtKB-EC"/>
</dbReference>
<dbReference type="HOGENOM" id="CLU_292176_0_0_7"/>
<dbReference type="GO" id="GO:0004069">
    <property type="term" value="F:L-aspartate:2-oxoglutarate aminotransferase activity"/>
    <property type="evidence" value="ECO:0007669"/>
    <property type="project" value="InterPro"/>
</dbReference>
<dbReference type="PANTHER" id="PTHR11606">
    <property type="entry name" value="GLUTAMATE DEHYDROGENASE"/>
    <property type="match status" value="1"/>
</dbReference>
<keyword evidence="2 5" id="KW-0560">Oxidoreductase</keyword>
<dbReference type="eggNOG" id="COG2902">
    <property type="taxonomic scope" value="Bacteria"/>
</dbReference>
<dbReference type="Pfam" id="PF05088">
    <property type="entry name" value="Bac_GDH_CD"/>
    <property type="match status" value="1"/>
</dbReference>
<evidence type="ECO:0000256" key="1">
    <source>
        <dbReference type="ARBA" id="ARBA00006382"/>
    </source>
</evidence>
<dbReference type="GO" id="GO:0006538">
    <property type="term" value="P:L-glutamate catabolic process"/>
    <property type="evidence" value="ECO:0007669"/>
    <property type="project" value="InterPro"/>
</dbReference>
<evidence type="ECO:0000313" key="5">
    <source>
        <dbReference type="EMBL" id="ACN16899.1"/>
    </source>
</evidence>
<dbReference type="Proteomes" id="UP000000442">
    <property type="component" value="Chromosome"/>
</dbReference>
<organism evidence="5 6">
    <name type="scientific">Desulforapulum autotrophicum (strain ATCC 43914 / DSM 3382 / VKM B-1955 / HRM2)</name>
    <name type="common">Desulfobacterium autotrophicum</name>
    <dbReference type="NCBI Taxonomy" id="177437"/>
    <lineage>
        <taxon>Bacteria</taxon>
        <taxon>Pseudomonadati</taxon>
        <taxon>Thermodesulfobacteriota</taxon>
        <taxon>Desulfobacteria</taxon>
        <taxon>Desulfobacterales</taxon>
        <taxon>Desulfobacteraceae</taxon>
        <taxon>Desulforapulum</taxon>
    </lineage>
</organism>
<dbReference type="OrthoDB" id="19378at2"/>
<dbReference type="InterPro" id="IPR046346">
    <property type="entry name" value="Aminoacid_DH-like_N_sf"/>
</dbReference>
<dbReference type="SUPFAM" id="SSF51735">
    <property type="entry name" value="NAD(P)-binding Rossmann-fold domains"/>
    <property type="match status" value="1"/>
</dbReference>
<evidence type="ECO:0000256" key="3">
    <source>
        <dbReference type="ARBA" id="ARBA00023027"/>
    </source>
</evidence>
<dbReference type="AlphaFoldDB" id="C0QAW6"/>
<proteinExistence type="inferred from homology"/>
<dbReference type="PANTHER" id="PTHR11606:SF24">
    <property type="entry name" value="NAD-SPECIFIC GLUTAMATE DEHYDROGENASE"/>
    <property type="match status" value="1"/>
</dbReference>